<keyword evidence="15" id="KW-1185">Reference proteome</keyword>
<dbReference type="GO" id="GO:0051075">
    <property type="term" value="F:S-adenosylmethionine:tRNA ribosyltransferase-isomerase activity"/>
    <property type="evidence" value="ECO:0007669"/>
    <property type="project" value="UniProtKB-EC"/>
</dbReference>
<keyword evidence="7 13" id="KW-0671">Queuosine biosynthesis</keyword>
<evidence type="ECO:0000256" key="3">
    <source>
        <dbReference type="ARBA" id="ARBA00011245"/>
    </source>
</evidence>
<keyword evidence="6 13" id="KW-0949">S-adenosyl-L-methionine</keyword>
<accession>A0A369AXE8</accession>
<comment type="function">
    <text evidence="13">Transfers and isomerizes the ribose moiety from AdoMet to the 7-aminomethyl group of 7-deazaguanine (preQ1-tRNA) to give epoxyqueuosine (oQ-tRNA).</text>
</comment>
<dbReference type="GO" id="GO:0005737">
    <property type="term" value="C:cytoplasm"/>
    <property type="evidence" value="ECO:0007669"/>
    <property type="project" value="UniProtKB-SubCell"/>
</dbReference>
<dbReference type="InterPro" id="IPR003699">
    <property type="entry name" value="QueA"/>
</dbReference>
<dbReference type="OrthoDB" id="9805933at2"/>
<comment type="catalytic activity">
    <reaction evidence="8 13">
        <text>7-aminomethyl-7-carbaguanosine(34) in tRNA + S-adenosyl-L-methionine = epoxyqueuosine(34) in tRNA + adenine + L-methionine + 2 H(+)</text>
        <dbReference type="Rhea" id="RHEA:32155"/>
        <dbReference type="Rhea" id="RHEA-COMP:10342"/>
        <dbReference type="Rhea" id="RHEA-COMP:18582"/>
        <dbReference type="ChEBI" id="CHEBI:15378"/>
        <dbReference type="ChEBI" id="CHEBI:16708"/>
        <dbReference type="ChEBI" id="CHEBI:57844"/>
        <dbReference type="ChEBI" id="CHEBI:59789"/>
        <dbReference type="ChEBI" id="CHEBI:82833"/>
        <dbReference type="ChEBI" id="CHEBI:194443"/>
        <dbReference type="EC" id="2.4.99.17"/>
    </reaction>
</comment>
<reference evidence="14 15" key="1">
    <citation type="submission" date="2018-07" db="EMBL/GenBank/DDBJ databases">
        <title>Genomic Encyclopedia of Type Strains, Phase IV (KMG-IV): sequencing the most valuable type-strain genomes for metagenomic binning, comparative biology and taxonomic classification.</title>
        <authorList>
            <person name="Goeker M."/>
        </authorList>
    </citation>
    <scope>NUCLEOTIDE SEQUENCE [LARGE SCALE GENOMIC DNA]</scope>
    <source>
        <strain evidence="14 15">DSM 27016</strain>
    </source>
</reference>
<evidence type="ECO:0000256" key="9">
    <source>
        <dbReference type="ARBA" id="ARBA00061210"/>
    </source>
</evidence>
<keyword evidence="5 13" id="KW-0808">Transferase</keyword>
<evidence type="ECO:0000313" key="15">
    <source>
        <dbReference type="Proteomes" id="UP000253034"/>
    </source>
</evidence>
<organism evidence="14 15">
    <name type="scientific">Anaerobacterium chartisolvens</name>
    <dbReference type="NCBI Taxonomy" id="1297424"/>
    <lineage>
        <taxon>Bacteria</taxon>
        <taxon>Bacillati</taxon>
        <taxon>Bacillota</taxon>
        <taxon>Clostridia</taxon>
        <taxon>Eubacteriales</taxon>
        <taxon>Oscillospiraceae</taxon>
        <taxon>Anaerobacterium</taxon>
    </lineage>
</organism>
<keyword evidence="14" id="KW-0413">Isomerase</keyword>
<keyword evidence="4 13" id="KW-0963">Cytoplasm</keyword>
<comment type="subunit">
    <text evidence="3 13">Monomer.</text>
</comment>
<dbReference type="HAMAP" id="MF_00113">
    <property type="entry name" value="QueA"/>
    <property type="match status" value="1"/>
</dbReference>
<dbReference type="Gene3D" id="2.40.10.240">
    <property type="entry name" value="QueA-like"/>
    <property type="match status" value="1"/>
</dbReference>
<dbReference type="InterPro" id="IPR036100">
    <property type="entry name" value="QueA_sf"/>
</dbReference>
<dbReference type="RefSeq" id="WP_114298468.1">
    <property type="nucleotide sequence ID" value="NZ_QPJT01000016.1"/>
</dbReference>
<evidence type="ECO:0000256" key="11">
    <source>
        <dbReference type="ARBA" id="ARBA00069325"/>
    </source>
</evidence>
<dbReference type="Pfam" id="PF02547">
    <property type="entry name" value="Queuosine_synth"/>
    <property type="match status" value="1"/>
</dbReference>
<dbReference type="NCBIfam" id="TIGR00113">
    <property type="entry name" value="queA"/>
    <property type="match status" value="1"/>
</dbReference>
<evidence type="ECO:0000256" key="8">
    <source>
        <dbReference type="ARBA" id="ARBA00052751"/>
    </source>
</evidence>
<evidence type="ECO:0000256" key="2">
    <source>
        <dbReference type="ARBA" id="ARBA00004691"/>
    </source>
</evidence>
<evidence type="ECO:0000256" key="12">
    <source>
        <dbReference type="ARBA" id="ARBA00076160"/>
    </source>
</evidence>
<dbReference type="Gene3D" id="3.40.1780.10">
    <property type="entry name" value="QueA-like"/>
    <property type="match status" value="1"/>
</dbReference>
<comment type="similarity">
    <text evidence="9 13">Belongs to the QueA family.</text>
</comment>
<name>A0A369AXE8_9FIRM</name>
<dbReference type="NCBIfam" id="NF001140">
    <property type="entry name" value="PRK00147.1"/>
    <property type="match status" value="1"/>
</dbReference>
<evidence type="ECO:0000256" key="1">
    <source>
        <dbReference type="ARBA" id="ARBA00004496"/>
    </source>
</evidence>
<dbReference type="Proteomes" id="UP000253034">
    <property type="component" value="Unassembled WGS sequence"/>
</dbReference>
<comment type="caution">
    <text evidence="14">The sequence shown here is derived from an EMBL/GenBank/DDBJ whole genome shotgun (WGS) entry which is preliminary data.</text>
</comment>
<dbReference type="GO" id="GO:0008616">
    <property type="term" value="P:tRNA queuosine(34) biosynthetic process"/>
    <property type="evidence" value="ECO:0007669"/>
    <property type="project" value="UniProtKB-UniRule"/>
</dbReference>
<dbReference type="FunFam" id="3.40.1780.10:FF:000001">
    <property type="entry name" value="S-adenosylmethionine:tRNA ribosyltransferase-isomerase"/>
    <property type="match status" value="1"/>
</dbReference>
<protein>
    <recommendedName>
        <fullName evidence="11 13">S-adenosylmethionine:tRNA ribosyltransferase-isomerase</fullName>
        <ecNumber evidence="10 13">2.4.99.17</ecNumber>
    </recommendedName>
    <alternativeName>
        <fullName evidence="12 13">Queuosine biosynthesis protein QueA</fullName>
    </alternativeName>
</protein>
<dbReference type="SUPFAM" id="SSF111337">
    <property type="entry name" value="QueA-like"/>
    <property type="match status" value="1"/>
</dbReference>
<evidence type="ECO:0000313" key="14">
    <source>
        <dbReference type="EMBL" id="RCX13831.1"/>
    </source>
</evidence>
<dbReference type="PANTHER" id="PTHR30307">
    <property type="entry name" value="S-ADENOSYLMETHIONINE:TRNA RIBOSYLTRANSFERASE-ISOMERASE"/>
    <property type="match status" value="1"/>
</dbReference>
<dbReference type="PANTHER" id="PTHR30307:SF0">
    <property type="entry name" value="S-ADENOSYLMETHIONINE:TRNA RIBOSYLTRANSFERASE-ISOMERASE"/>
    <property type="match status" value="1"/>
</dbReference>
<dbReference type="EMBL" id="QPJT01000016">
    <property type="protein sequence ID" value="RCX13831.1"/>
    <property type="molecule type" value="Genomic_DNA"/>
</dbReference>
<sequence length="341" mass="38047">MNIKEFDYCLPPELIAQEPLEERSLSRLMVLDKQTGELWHKSFTDIVHYLNKGDCLVLNNTRVIPARLLGQKEDTGAKIEFVLLKRLNGDVWEVILKPGKRARAGSRFVFGDGLLKAEIIEVIEGGNRLVRFEYEGVFEKILDSVGVMPLPPYITKKLEHPERYQTIYSEHRGSAAAPTAGLHFTGELLEEIQNKGIGIAYVTLHIGLGTFRPVKCENILEHKMHSEFYTISQEACDKINASKSLGNRVVAVGTTSCRVLETASGDDGTLFPGTGWTDIFIYPGYKFKAVDSLITNFHLPESTLIMLVSALAGRENTLAAYGKAVELGYRFFSFGDAMLIK</sequence>
<gene>
    <name evidence="13" type="primary">queA</name>
    <name evidence="14" type="ORF">DFR58_11665</name>
</gene>
<evidence type="ECO:0000256" key="5">
    <source>
        <dbReference type="ARBA" id="ARBA00022679"/>
    </source>
</evidence>
<dbReference type="InterPro" id="IPR042118">
    <property type="entry name" value="QueA_dom1"/>
</dbReference>
<dbReference type="FunFam" id="2.40.10.240:FF:000002">
    <property type="entry name" value="S-adenosylmethionine:tRNA ribosyltransferase-isomerase"/>
    <property type="match status" value="1"/>
</dbReference>
<evidence type="ECO:0000256" key="7">
    <source>
        <dbReference type="ARBA" id="ARBA00022785"/>
    </source>
</evidence>
<proteinExistence type="inferred from homology"/>
<evidence type="ECO:0000256" key="6">
    <source>
        <dbReference type="ARBA" id="ARBA00022691"/>
    </source>
</evidence>
<evidence type="ECO:0000256" key="13">
    <source>
        <dbReference type="HAMAP-Rule" id="MF_00113"/>
    </source>
</evidence>
<comment type="pathway">
    <text evidence="2 13">tRNA modification; tRNA-queuosine biosynthesis.</text>
</comment>
<dbReference type="InterPro" id="IPR042119">
    <property type="entry name" value="QueA_dom2"/>
</dbReference>
<dbReference type="AlphaFoldDB" id="A0A369AXE8"/>
<evidence type="ECO:0000256" key="4">
    <source>
        <dbReference type="ARBA" id="ARBA00022490"/>
    </source>
</evidence>
<dbReference type="EC" id="2.4.99.17" evidence="10 13"/>
<evidence type="ECO:0000256" key="10">
    <source>
        <dbReference type="ARBA" id="ARBA00066503"/>
    </source>
</evidence>
<dbReference type="UniPathway" id="UPA00392"/>
<comment type="subcellular location">
    <subcellularLocation>
        <location evidence="1 13">Cytoplasm</location>
    </subcellularLocation>
</comment>